<protein>
    <submittedName>
        <fullName evidence="2">Uncharacterized protein</fullName>
    </submittedName>
</protein>
<dbReference type="OrthoDB" id="5979581at2759"/>
<dbReference type="SUPFAM" id="SSF56112">
    <property type="entry name" value="Protein kinase-like (PK-like)"/>
    <property type="match status" value="1"/>
</dbReference>
<proteinExistence type="predicted"/>
<dbReference type="Proteomes" id="UP000092154">
    <property type="component" value="Unassembled WGS sequence"/>
</dbReference>
<gene>
    <name evidence="2" type="ORF">K503DRAFT_778437</name>
</gene>
<sequence length="311" mass="35281">MYRVFHKLLFGMFSTVWLAKDTVAKDNDETAGPCDHPGASHIVQLRDSFKMRGPNRTHQVLVIDVLASAYWLCTRASDIVRQQSQNVGYQLSLRLDYLQQEEVVHGNLHFDNFGFKVPSIDQCTEEKTLDWIGYPWTTLIVPRDHSARSDSLPKYLHFGLYPEPFEDSESDDDSDVDPDAVWILPTKLPDDRIVMGDPDAGLKTFEDLLRVMLRWTVLRRLIGLSILGFRDLIKQLGFNLKLEFPAREIYNLPAFADGVGFNDKVVLKSELLILGVPPYCMSHNAVGNLGIIMAARGNAKKEKGMVELMLK</sequence>
<keyword evidence="3" id="KW-1185">Reference proteome</keyword>
<feature type="signal peptide" evidence="1">
    <location>
        <begin position="1"/>
        <end position="24"/>
    </location>
</feature>
<feature type="chain" id="PRO_5008598022" evidence="1">
    <location>
        <begin position="25"/>
        <end position="311"/>
    </location>
</feature>
<dbReference type="InParanoid" id="A0A1B7NI16"/>
<reference evidence="2 3" key="1">
    <citation type="submission" date="2016-06" db="EMBL/GenBank/DDBJ databases">
        <title>Comparative genomics of the ectomycorrhizal sister species Rhizopogon vinicolor and Rhizopogon vesiculosus (Basidiomycota: Boletales) reveals a divergence of the mating type B locus.</title>
        <authorList>
            <consortium name="DOE Joint Genome Institute"/>
            <person name="Mujic A.B."/>
            <person name="Kuo A."/>
            <person name="Tritt A."/>
            <person name="Lipzen A."/>
            <person name="Chen C."/>
            <person name="Johnson J."/>
            <person name="Sharma A."/>
            <person name="Barry K."/>
            <person name="Grigoriev I.V."/>
            <person name="Spatafora J.W."/>
        </authorList>
    </citation>
    <scope>NUCLEOTIDE SEQUENCE [LARGE SCALE GENOMIC DNA]</scope>
    <source>
        <strain evidence="2 3">AM-OR11-026</strain>
    </source>
</reference>
<evidence type="ECO:0000313" key="3">
    <source>
        <dbReference type="Proteomes" id="UP000092154"/>
    </source>
</evidence>
<name>A0A1B7NI16_9AGAM</name>
<dbReference type="AlphaFoldDB" id="A0A1B7NI16"/>
<evidence type="ECO:0000313" key="2">
    <source>
        <dbReference type="EMBL" id="OAX44506.1"/>
    </source>
</evidence>
<dbReference type="InterPro" id="IPR011009">
    <property type="entry name" value="Kinase-like_dom_sf"/>
</dbReference>
<keyword evidence="1" id="KW-0732">Signal</keyword>
<dbReference type="Gene3D" id="3.30.200.20">
    <property type="entry name" value="Phosphorylase Kinase, domain 1"/>
    <property type="match status" value="1"/>
</dbReference>
<dbReference type="Gene3D" id="1.10.510.10">
    <property type="entry name" value="Transferase(Phosphotransferase) domain 1"/>
    <property type="match status" value="1"/>
</dbReference>
<accession>A0A1B7NI16</accession>
<dbReference type="STRING" id="1314800.A0A1B7NI16"/>
<dbReference type="EMBL" id="KV448124">
    <property type="protein sequence ID" value="OAX44506.1"/>
    <property type="molecule type" value="Genomic_DNA"/>
</dbReference>
<evidence type="ECO:0000256" key="1">
    <source>
        <dbReference type="SAM" id="SignalP"/>
    </source>
</evidence>
<organism evidence="2 3">
    <name type="scientific">Rhizopogon vinicolor AM-OR11-026</name>
    <dbReference type="NCBI Taxonomy" id="1314800"/>
    <lineage>
        <taxon>Eukaryota</taxon>
        <taxon>Fungi</taxon>
        <taxon>Dikarya</taxon>
        <taxon>Basidiomycota</taxon>
        <taxon>Agaricomycotina</taxon>
        <taxon>Agaricomycetes</taxon>
        <taxon>Agaricomycetidae</taxon>
        <taxon>Boletales</taxon>
        <taxon>Suillineae</taxon>
        <taxon>Rhizopogonaceae</taxon>
        <taxon>Rhizopogon</taxon>
    </lineage>
</organism>